<dbReference type="SUPFAM" id="SSF56672">
    <property type="entry name" value="DNA/RNA polymerases"/>
    <property type="match status" value="1"/>
</dbReference>
<keyword evidence="7 21" id="KW-0808">Transferase</keyword>
<dbReference type="CDD" id="cd05532">
    <property type="entry name" value="POLBc_alpha"/>
    <property type="match status" value="1"/>
</dbReference>
<evidence type="ECO:0000256" key="8">
    <source>
        <dbReference type="ARBA" id="ARBA00022692"/>
    </source>
</evidence>
<feature type="domain" description="Pex N-terminal" evidence="25">
    <location>
        <begin position="1568"/>
        <end position="1708"/>
    </location>
</feature>
<keyword evidence="29" id="KW-1185">Reference proteome</keyword>
<gene>
    <name evidence="28" type="primary">POLA1</name>
    <name evidence="28" type="ORF">DERF_005664</name>
</gene>
<evidence type="ECO:0000256" key="16">
    <source>
        <dbReference type="ARBA" id="ARBA00022989"/>
    </source>
</evidence>
<dbReference type="InterPro" id="IPR024647">
    <property type="entry name" value="DNA_pol_a_cat_su_N"/>
</dbReference>
<protein>
    <recommendedName>
        <fullName evidence="21">DNA polymerase</fullName>
        <ecNumber evidence="21">2.7.7.7</ecNumber>
    </recommendedName>
</protein>
<dbReference type="InterPro" id="IPR006133">
    <property type="entry name" value="DNA-dir_DNA_pol_B_exonuc"/>
</dbReference>
<dbReference type="SUPFAM" id="SSF90234">
    <property type="entry name" value="Zinc finger domain of DNA polymerase-alpha"/>
    <property type="match status" value="1"/>
</dbReference>
<dbReference type="Pfam" id="PF08996">
    <property type="entry name" value="zf-DNA_Pol"/>
    <property type="match status" value="1"/>
</dbReference>
<dbReference type="Pfam" id="PF04757">
    <property type="entry name" value="Pex2_Pex12"/>
    <property type="match status" value="1"/>
</dbReference>
<dbReference type="CDD" id="cd16451">
    <property type="entry name" value="mRING_PEX12"/>
    <property type="match status" value="1"/>
</dbReference>
<dbReference type="GO" id="GO:0003697">
    <property type="term" value="F:single-stranded DNA binding"/>
    <property type="evidence" value="ECO:0007669"/>
    <property type="project" value="TreeGrafter"/>
</dbReference>
<organism evidence="28 29">
    <name type="scientific">Dermatophagoides farinae</name>
    <name type="common">American house dust mite</name>
    <dbReference type="NCBI Taxonomy" id="6954"/>
    <lineage>
        <taxon>Eukaryota</taxon>
        <taxon>Metazoa</taxon>
        <taxon>Ecdysozoa</taxon>
        <taxon>Arthropoda</taxon>
        <taxon>Chelicerata</taxon>
        <taxon>Arachnida</taxon>
        <taxon>Acari</taxon>
        <taxon>Acariformes</taxon>
        <taxon>Sarcoptiformes</taxon>
        <taxon>Astigmata</taxon>
        <taxon>Psoroptidia</taxon>
        <taxon>Analgoidea</taxon>
        <taxon>Pyroglyphidae</taxon>
        <taxon>Dermatophagoidinae</taxon>
        <taxon>Dermatophagoides</taxon>
    </lineage>
</organism>
<dbReference type="PANTHER" id="PTHR45861:SF1">
    <property type="entry name" value="DNA POLYMERASE ALPHA CATALYTIC SUBUNIT"/>
    <property type="match status" value="1"/>
</dbReference>
<dbReference type="Gene3D" id="3.30.70.2820">
    <property type="match status" value="1"/>
</dbReference>
<dbReference type="InterPro" id="IPR042087">
    <property type="entry name" value="DNA_pol_B_thumb"/>
</dbReference>
<evidence type="ECO:0000256" key="2">
    <source>
        <dbReference type="ARBA" id="ARBA00004585"/>
    </source>
</evidence>
<evidence type="ECO:0000259" key="26">
    <source>
        <dbReference type="Pfam" id="PF08996"/>
    </source>
</evidence>
<feature type="region of interest" description="Disordered" evidence="22">
    <location>
        <begin position="1"/>
        <end position="21"/>
    </location>
</feature>
<comment type="catalytic activity">
    <reaction evidence="21">
        <text>DNA(n) + a 2'-deoxyribonucleoside 5'-triphosphate = DNA(n+1) + diphosphate</text>
        <dbReference type="Rhea" id="RHEA:22508"/>
        <dbReference type="Rhea" id="RHEA-COMP:17339"/>
        <dbReference type="Rhea" id="RHEA-COMP:17340"/>
        <dbReference type="ChEBI" id="CHEBI:33019"/>
        <dbReference type="ChEBI" id="CHEBI:61560"/>
        <dbReference type="ChEBI" id="CHEBI:173112"/>
        <dbReference type="EC" id="2.7.7.7"/>
    </reaction>
</comment>
<dbReference type="Gene3D" id="3.30.40.10">
    <property type="entry name" value="Zinc/RING finger domain, C3HC4 (zinc finger)"/>
    <property type="match status" value="1"/>
</dbReference>
<evidence type="ECO:0000256" key="6">
    <source>
        <dbReference type="ARBA" id="ARBA00022448"/>
    </source>
</evidence>
<dbReference type="SUPFAM" id="SSF53098">
    <property type="entry name" value="Ribonuclease H-like"/>
    <property type="match status" value="1"/>
</dbReference>
<dbReference type="InterPro" id="IPR045846">
    <property type="entry name" value="POLBc_alpha"/>
</dbReference>
<dbReference type="Gene3D" id="2.40.50.730">
    <property type="match status" value="1"/>
</dbReference>
<dbReference type="EC" id="2.7.7.7" evidence="21"/>
<keyword evidence="13" id="KW-0862">Zinc</keyword>
<keyword evidence="11" id="KW-0479">Metal-binding</keyword>
<keyword evidence="20" id="KW-0539">Nucleus</keyword>
<dbReference type="EMBL" id="ASGP02000002">
    <property type="protein sequence ID" value="KAH9522061.1"/>
    <property type="molecule type" value="Genomic_DNA"/>
</dbReference>
<evidence type="ECO:0000256" key="20">
    <source>
        <dbReference type="ARBA" id="ARBA00023242"/>
    </source>
</evidence>
<comment type="similarity">
    <text evidence="5">Belongs to the pex2/pex10/pex12 family.</text>
</comment>
<comment type="caution">
    <text evidence="28">The sequence shown here is derived from an EMBL/GenBank/DDBJ whole genome shotgun (WGS) entry which is preliminary data.</text>
</comment>
<keyword evidence="14" id="KW-0653">Protein transport</keyword>
<evidence type="ECO:0000256" key="19">
    <source>
        <dbReference type="ARBA" id="ARBA00023140"/>
    </source>
</evidence>
<dbReference type="PANTHER" id="PTHR45861">
    <property type="entry name" value="DNA POLYMERASE ALPHA CATALYTIC SUBUNIT"/>
    <property type="match status" value="1"/>
</dbReference>
<evidence type="ECO:0000259" key="27">
    <source>
        <dbReference type="Pfam" id="PF12254"/>
    </source>
</evidence>
<dbReference type="Gene3D" id="6.10.10.100">
    <property type="match status" value="1"/>
</dbReference>
<dbReference type="Gene3D" id="1.10.3200.20">
    <property type="entry name" value="DNA Polymerase alpha, zinc finger"/>
    <property type="match status" value="1"/>
</dbReference>
<sequence length="1862" mass="217960">MDAMDSDTRRSKRALSRQAAKKQEALERLRSLKNSGQKNRLVNLEEACVYEEVDEESYAQLVSKRQRDDWIVDDDGGGYAEHGREIFDDEYDSFEDDAESGNNSDRTKIRNKYKLQGNGSKECKEDKKGDIRNMFNKWKNTKPKHSPMAVSLAPVKKSLNEVRIDNTEIDNLVDSITSTSKFPLVAGNSFQPLKLQRKQTGIGTPNSAKKRKTFESSKIGQSTLQQFLPPFKRRSNINTDLDFDQIIDKDEIYRNQQQTIDDANIKISIKQEPLDDFSLNDSDFTLPDHNSDDFDDIDSSNQISMKLKVEKFPEEEWIVSNSNVDVADSNETSTVTKTTPHYILPKDIQFEFDQDQNKLLKFYWFDAFHDPNSHSDRIFLFGKIYADSSHKQHVSCCLQVKNLERRIFILPREYFREDRARRVQMDDVREEFEQQIAPQLKLRQFRSRKVIKRYAFELDQIPDEAEYLEILYPASYPPFPTKFAQGNTYRHVFGTQASILENFILDKNLMGPGWLLIKNPEITEQPVSWCKLELAISKPKDQLSVLEGTTLPATPDFTLLSLCFKTFVHVETKTTEIVAISCLVNRQFNFEQNNQPQKQKKFDHHFCIITKLGGRNGKDLPVDFNHKMALKDYGKTRVEIMMNERELLTYFMAKFQQIDPDIIIGHDIYNFDYDILLQRFGHHKIPLQWSKLGRLKCSGIPATNRSTNKDKHLLHGRLVCDVKLMSRELLTRAKSYDLTELSSQLLRKGRFEIEPHRLPQYYEDSTRLIRLIEFLMKDNDLILSIAYELNCLPLCKQITNIAGNLLSRTLLGGRSERNEYLLLHAFNQRGYIVPDKADRTTSKSENKQQQIVKQEETKQTTETDDKWADNKKSSYTGGLVLEPKIGFYDRFILLMDFNSLYPSIIQEYNICFTTIRRLSKNDDNLIDLESSIEKDVEGVLPVEIRKLVESRREVKRQLIDPAISNDQRSQLDIKQKALKITANSMYGCLGYGRSRFYAKHLASMVTLKGREILLHTKEMVEKMGFEVIYGDTDSIMILTSCTKYEEVREIGRKIQAEVNKLYRRLEIDIDGVFRSMLLLKKKKYAALTVIPPRSSNQSELQYEREIKGLDIIRRDWSSLAKMAGEAVLDHILKPDQNSELIADQIHQYIKQLAEQIRSGQLELELFVINKALAKRPEEYGEQGKNLTHVMVALRYNQLNLGKKLGSGDTVPFIICVDGTKNSPTQRGYHLDEVRQKLVKQEDSKKENQEKTPFHIDIDYYLSQQVFPIVSRICEPLDGTDAVILAEFLGINYHRHVDRGVSGDHQSRKEMDPTFSVACGDEKYDCYDSLFLRCPFDNCGKSLEIRDLFRLWSDRKIRGLDLKEVLKNYKSDSLFELTLAGCLNCHRRFDTKFVEFYFDLELRRQIDYHVSQRFGQRWMHCDDRGCSHRTRYLSGLTTQKHIVCPRCGNGNLQPKDSEHFLYEQLTFFHRIFDFDRTIQRFNLLSLPDEYEWNSRRNKLKKEYGDLFNRLRRTVQYYLDKSSYNEFDLGFLFHKFPYHTYIIIVAFKVEMSGIISNRPSIFIIWSEDILRRSIRRALKFMIRFLSSNDLKFHSLERNFDEYFLLFDLILQWSYLHRWQASFTEHYFSLKRSPFGQQSDMLKSLLQLCLMPYAMEKLDNYYEKIHEHHMLTKDLNNGQHKIILHYYPFVRKFVQLIRLFVWLSYATDGDHYPHCPSFVFFWPATAGRMKLVHSMFKDEIPATNFLSKLSYLMSSIFSLTFRSGAFAIQFLDYWNTRTDLRQMFNFQHSPDLPPPISDNKNLSRNHSMSSDLCPICGLKRQNETALTSSGYVFCYTCIHSYLNKNHRCPITGFPSELEQLVRIFS</sequence>
<dbReference type="InterPro" id="IPR006134">
    <property type="entry name" value="DNA-dir_DNA_pol_B_multi_dom"/>
</dbReference>
<feature type="region of interest" description="Disordered" evidence="22">
    <location>
        <begin position="837"/>
        <end position="869"/>
    </location>
</feature>
<evidence type="ECO:0000256" key="21">
    <source>
        <dbReference type="RuleBase" id="RU000442"/>
    </source>
</evidence>
<comment type="similarity">
    <text evidence="4 21">Belongs to the DNA polymerase type-B family.</text>
</comment>
<evidence type="ECO:0000256" key="13">
    <source>
        <dbReference type="ARBA" id="ARBA00022833"/>
    </source>
</evidence>
<dbReference type="GO" id="GO:0005778">
    <property type="term" value="C:peroxisomal membrane"/>
    <property type="evidence" value="ECO:0007669"/>
    <property type="project" value="UniProtKB-SubCell"/>
</dbReference>
<keyword evidence="9 21" id="KW-0548">Nucleotidyltransferase</keyword>
<comment type="pathway">
    <text evidence="3">Protein modification; protein ubiquitination.</text>
</comment>
<dbReference type="Pfam" id="PF12254">
    <property type="entry name" value="DNA_pol_alpha_N"/>
    <property type="match status" value="1"/>
</dbReference>
<dbReference type="InterPro" id="IPR006845">
    <property type="entry name" value="Pex_N"/>
</dbReference>
<proteinExistence type="inferred from homology"/>
<evidence type="ECO:0000256" key="7">
    <source>
        <dbReference type="ARBA" id="ARBA00022679"/>
    </source>
</evidence>
<accession>A0A922I4Q3</accession>
<dbReference type="InterPro" id="IPR038256">
    <property type="entry name" value="Pol_alpha_znc_sf"/>
</dbReference>
<dbReference type="Gene3D" id="3.90.1600.10">
    <property type="entry name" value="Palm domain of DNA polymerase"/>
    <property type="match status" value="1"/>
</dbReference>
<dbReference type="Proteomes" id="UP000790347">
    <property type="component" value="Unassembled WGS sequence"/>
</dbReference>
<evidence type="ECO:0000256" key="5">
    <source>
        <dbReference type="ARBA" id="ARBA00008704"/>
    </source>
</evidence>
<evidence type="ECO:0000256" key="18">
    <source>
        <dbReference type="ARBA" id="ARBA00023136"/>
    </source>
</evidence>
<reference evidence="28" key="2">
    <citation type="journal article" date="2022" name="Res Sq">
        <title>Comparative Genomics Reveals Insights into the Divergent Evolution of Astigmatic Mites and Household Pest Adaptations.</title>
        <authorList>
            <person name="Xiong Q."/>
            <person name="Wan A.T.-Y."/>
            <person name="Liu X.-Y."/>
            <person name="Fung C.S.-H."/>
            <person name="Xiao X."/>
            <person name="Malainual N."/>
            <person name="Hou J."/>
            <person name="Wang L."/>
            <person name="Wang M."/>
            <person name="Yang K."/>
            <person name="Cui Y."/>
            <person name="Leung E."/>
            <person name="Nong W."/>
            <person name="Shin S.-K."/>
            <person name="Au S."/>
            <person name="Jeong K.Y."/>
            <person name="Chew F.T."/>
            <person name="Hui J."/>
            <person name="Leung T.F."/>
            <person name="Tungtrongchitr A."/>
            <person name="Zhong N."/>
            <person name="Liu Z."/>
            <person name="Tsui S."/>
        </authorList>
    </citation>
    <scope>NUCLEOTIDE SEQUENCE</scope>
    <source>
        <strain evidence="28">Derf</strain>
        <tissue evidence="28">Whole organism</tissue>
    </source>
</reference>
<feature type="compositionally biased region" description="Basic and acidic residues" evidence="22">
    <location>
        <begin position="853"/>
        <end position="869"/>
    </location>
</feature>
<evidence type="ECO:0000256" key="4">
    <source>
        <dbReference type="ARBA" id="ARBA00005755"/>
    </source>
</evidence>
<feature type="domain" description="DNA polymerase alpha catalytic subunit N-terminal" evidence="27">
    <location>
        <begin position="26"/>
        <end position="88"/>
    </location>
</feature>
<dbReference type="Gene3D" id="1.10.132.60">
    <property type="entry name" value="DNA polymerase family B, C-terminal domain"/>
    <property type="match status" value="1"/>
</dbReference>
<evidence type="ECO:0000259" key="25">
    <source>
        <dbReference type="Pfam" id="PF04757"/>
    </source>
</evidence>
<dbReference type="SUPFAM" id="SSF57850">
    <property type="entry name" value="RING/U-box"/>
    <property type="match status" value="1"/>
</dbReference>
<dbReference type="Gene3D" id="3.30.420.10">
    <property type="entry name" value="Ribonuclease H-like superfamily/Ribonuclease H"/>
    <property type="match status" value="1"/>
</dbReference>
<feature type="compositionally biased region" description="Basic and acidic residues" evidence="22">
    <location>
        <begin position="837"/>
        <end position="846"/>
    </location>
</feature>
<evidence type="ECO:0000256" key="22">
    <source>
        <dbReference type="SAM" id="MobiDB-lite"/>
    </source>
</evidence>
<dbReference type="Gene3D" id="1.10.287.690">
    <property type="entry name" value="Helix hairpin bin"/>
    <property type="match status" value="1"/>
</dbReference>
<feature type="domain" description="DNA-directed DNA polymerase family B multifunctional" evidence="23">
    <location>
        <begin position="806"/>
        <end position="1275"/>
    </location>
</feature>
<evidence type="ECO:0000256" key="12">
    <source>
        <dbReference type="ARBA" id="ARBA00022771"/>
    </source>
</evidence>
<reference evidence="28" key="1">
    <citation type="submission" date="2013-05" db="EMBL/GenBank/DDBJ databases">
        <authorList>
            <person name="Yim A.K.Y."/>
            <person name="Chan T.F."/>
            <person name="Ji K.M."/>
            <person name="Liu X.Y."/>
            <person name="Zhou J.W."/>
            <person name="Li R.Q."/>
            <person name="Yang K.Y."/>
            <person name="Li J."/>
            <person name="Li M."/>
            <person name="Law P.T.W."/>
            <person name="Wu Y.L."/>
            <person name="Cai Z.L."/>
            <person name="Qin H."/>
            <person name="Bao Y."/>
            <person name="Leung R.K.K."/>
            <person name="Ng P.K.S."/>
            <person name="Zou J."/>
            <person name="Zhong X.J."/>
            <person name="Ran P.X."/>
            <person name="Zhong N.S."/>
            <person name="Liu Z.G."/>
            <person name="Tsui S.K.W."/>
        </authorList>
    </citation>
    <scope>NUCLEOTIDE SEQUENCE</scope>
    <source>
        <strain evidence="28">Derf</strain>
        <tissue evidence="28">Whole organism</tissue>
    </source>
</reference>
<dbReference type="InterPro" id="IPR012337">
    <property type="entry name" value="RNaseH-like_sf"/>
</dbReference>
<dbReference type="Pfam" id="PF00136">
    <property type="entry name" value="DNA_pol_B"/>
    <property type="match status" value="1"/>
</dbReference>
<dbReference type="CDD" id="cd05776">
    <property type="entry name" value="DNA_polB_alpha_exo"/>
    <property type="match status" value="1"/>
</dbReference>
<dbReference type="InterPro" id="IPR006172">
    <property type="entry name" value="DNA-dir_DNA_pol_B"/>
</dbReference>
<dbReference type="InterPro" id="IPR015088">
    <property type="entry name" value="Znf_DNA-dir_DNA_pol_B_alpha"/>
</dbReference>
<keyword evidence="17 21" id="KW-0238">DNA-binding</keyword>
<evidence type="ECO:0000256" key="17">
    <source>
        <dbReference type="ARBA" id="ARBA00023125"/>
    </source>
</evidence>
<dbReference type="GO" id="GO:0008270">
    <property type="term" value="F:zinc ion binding"/>
    <property type="evidence" value="ECO:0007669"/>
    <property type="project" value="UniProtKB-KW"/>
</dbReference>
<dbReference type="NCBIfam" id="TIGR00592">
    <property type="entry name" value="pol2"/>
    <property type="match status" value="1"/>
</dbReference>
<evidence type="ECO:0000256" key="11">
    <source>
        <dbReference type="ARBA" id="ARBA00022723"/>
    </source>
</evidence>
<keyword evidence="16" id="KW-1133">Transmembrane helix</keyword>
<dbReference type="GO" id="GO:0006272">
    <property type="term" value="P:leading strand elongation"/>
    <property type="evidence" value="ECO:0007669"/>
    <property type="project" value="TreeGrafter"/>
</dbReference>
<keyword evidence="15 21" id="KW-0239">DNA-directed DNA polymerase</keyword>
<evidence type="ECO:0000256" key="9">
    <source>
        <dbReference type="ARBA" id="ARBA00022695"/>
    </source>
</evidence>
<dbReference type="PROSITE" id="PS00116">
    <property type="entry name" value="DNA_POLYMERASE_B"/>
    <property type="match status" value="1"/>
</dbReference>
<dbReference type="GO" id="GO:0006273">
    <property type="term" value="P:lagging strand elongation"/>
    <property type="evidence" value="ECO:0007669"/>
    <property type="project" value="TreeGrafter"/>
</dbReference>
<dbReference type="GO" id="GO:0003688">
    <property type="term" value="F:DNA replication origin binding"/>
    <property type="evidence" value="ECO:0007669"/>
    <property type="project" value="TreeGrafter"/>
</dbReference>
<dbReference type="GO" id="GO:1902975">
    <property type="term" value="P:mitotic DNA replication initiation"/>
    <property type="evidence" value="ECO:0007669"/>
    <property type="project" value="InterPro"/>
</dbReference>
<keyword evidence="10 21" id="KW-0235">DNA replication</keyword>
<dbReference type="GO" id="GO:0003887">
    <property type="term" value="F:DNA-directed DNA polymerase activity"/>
    <property type="evidence" value="ECO:0007669"/>
    <property type="project" value="UniProtKB-KW"/>
</dbReference>
<evidence type="ECO:0000256" key="3">
    <source>
        <dbReference type="ARBA" id="ARBA00004906"/>
    </source>
</evidence>
<name>A0A922I4Q3_DERFA</name>
<comment type="subcellular location">
    <subcellularLocation>
        <location evidence="1">Nucleus</location>
    </subcellularLocation>
    <subcellularLocation>
        <location evidence="2">Peroxisome membrane</location>
        <topology evidence="2">Multi-pass membrane protein</topology>
    </subcellularLocation>
</comment>
<dbReference type="InterPro" id="IPR013083">
    <property type="entry name" value="Znf_RING/FYVE/PHD"/>
</dbReference>
<feature type="domain" description="DNA-directed DNA polymerase family B exonuclease" evidence="24">
    <location>
        <begin position="491"/>
        <end position="740"/>
    </location>
</feature>
<dbReference type="InterPro" id="IPR036397">
    <property type="entry name" value="RNaseH_sf"/>
</dbReference>
<dbReference type="GO" id="GO:0003682">
    <property type="term" value="F:chromatin binding"/>
    <property type="evidence" value="ECO:0007669"/>
    <property type="project" value="TreeGrafter"/>
</dbReference>
<evidence type="ECO:0000313" key="29">
    <source>
        <dbReference type="Proteomes" id="UP000790347"/>
    </source>
</evidence>
<evidence type="ECO:0000256" key="10">
    <source>
        <dbReference type="ARBA" id="ARBA00022705"/>
    </source>
</evidence>
<evidence type="ECO:0000313" key="28">
    <source>
        <dbReference type="EMBL" id="KAH9522061.1"/>
    </source>
</evidence>
<dbReference type="SMART" id="SM00486">
    <property type="entry name" value="POLBc"/>
    <property type="match status" value="1"/>
</dbReference>
<keyword evidence="12" id="KW-0863">Zinc-finger</keyword>
<keyword evidence="18" id="KW-0472">Membrane</keyword>
<dbReference type="GO" id="GO:0000166">
    <property type="term" value="F:nucleotide binding"/>
    <property type="evidence" value="ECO:0007669"/>
    <property type="project" value="InterPro"/>
</dbReference>
<evidence type="ECO:0000259" key="24">
    <source>
        <dbReference type="Pfam" id="PF03104"/>
    </source>
</evidence>
<dbReference type="GO" id="GO:0015031">
    <property type="term" value="P:protein transport"/>
    <property type="evidence" value="ECO:0007669"/>
    <property type="project" value="UniProtKB-KW"/>
</dbReference>
<dbReference type="InterPro" id="IPR023211">
    <property type="entry name" value="DNA_pol_palm_dom_sf"/>
</dbReference>
<evidence type="ECO:0000256" key="15">
    <source>
        <dbReference type="ARBA" id="ARBA00022932"/>
    </source>
</evidence>
<evidence type="ECO:0000259" key="23">
    <source>
        <dbReference type="Pfam" id="PF00136"/>
    </source>
</evidence>
<feature type="domain" description="Zinc finger DNA-directed DNA polymerase family B alpha" evidence="26">
    <location>
        <begin position="1320"/>
        <end position="1531"/>
    </location>
</feature>
<keyword evidence="6" id="KW-0813">Transport</keyword>
<keyword evidence="8" id="KW-0812">Transmembrane</keyword>
<evidence type="ECO:0000256" key="1">
    <source>
        <dbReference type="ARBA" id="ARBA00004123"/>
    </source>
</evidence>
<dbReference type="PRINTS" id="PR00106">
    <property type="entry name" value="DNAPOLB"/>
</dbReference>
<dbReference type="GO" id="GO:0005658">
    <property type="term" value="C:alpha DNA polymerase:primase complex"/>
    <property type="evidence" value="ECO:0007669"/>
    <property type="project" value="TreeGrafter"/>
</dbReference>
<dbReference type="InterPro" id="IPR017964">
    <property type="entry name" value="DNA-dir_DNA_pol_B_CS"/>
</dbReference>
<dbReference type="Pfam" id="PF03104">
    <property type="entry name" value="DNA_pol_B_exo1"/>
    <property type="match status" value="1"/>
</dbReference>
<evidence type="ECO:0000256" key="14">
    <source>
        <dbReference type="ARBA" id="ARBA00022927"/>
    </source>
</evidence>
<dbReference type="InterPro" id="IPR043502">
    <property type="entry name" value="DNA/RNA_pol_sf"/>
</dbReference>
<keyword evidence="19" id="KW-0576">Peroxisome</keyword>